<dbReference type="Proteomes" id="UP001292084">
    <property type="component" value="Unassembled WGS sequence"/>
</dbReference>
<name>A0ABU5KJG1_9BACL</name>
<comment type="caution">
    <text evidence="1">The sequence shown here is derived from an EMBL/GenBank/DDBJ whole genome shotgun (WGS) entry which is preliminary data.</text>
</comment>
<proteinExistence type="predicted"/>
<evidence type="ECO:0000313" key="1">
    <source>
        <dbReference type="EMBL" id="MDZ5711381.1"/>
    </source>
</evidence>
<dbReference type="EMBL" id="JAXQNN010000001">
    <property type="protein sequence ID" value="MDZ5711381.1"/>
    <property type="molecule type" value="Genomic_DNA"/>
</dbReference>
<organism evidence="1 2">
    <name type="scientific">Jeotgalibacillus haloalkalitolerans</name>
    <dbReference type="NCBI Taxonomy" id="3104292"/>
    <lineage>
        <taxon>Bacteria</taxon>
        <taxon>Bacillati</taxon>
        <taxon>Bacillota</taxon>
        <taxon>Bacilli</taxon>
        <taxon>Bacillales</taxon>
        <taxon>Caryophanaceae</taxon>
        <taxon>Jeotgalibacillus</taxon>
    </lineage>
</organism>
<sequence length="114" mass="12847">MKKGIDQMKKDYINFLEKHLGKIQHGWDSDQGNYQIARFNHVPHDGAITFTTVGLNRCVQIDETAGTKLSQELVFISDESFGEQNIPSIMMQIAEMIIDTGNILLQGELIGPLR</sequence>
<keyword evidence="2" id="KW-1185">Reference proteome</keyword>
<protein>
    <submittedName>
        <fullName evidence="1">Uncharacterized protein</fullName>
    </submittedName>
</protein>
<reference evidence="1 2" key="1">
    <citation type="submission" date="2023-12" db="EMBL/GenBank/DDBJ databases">
        <title>Jeotgalibacillus haloalkaliphilus sp. nov., a novel salt-tolerant bacteria, isolated from the estuary of the Fenhe River into the Yellow River.</title>
        <authorList>
            <person name="Li Y."/>
        </authorList>
    </citation>
    <scope>NUCLEOTIDE SEQUENCE [LARGE SCALE GENOMIC DNA]</scope>
    <source>
        <strain evidence="1 2">HH7-29</strain>
    </source>
</reference>
<gene>
    <name evidence="1" type="ORF">UFB30_04055</name>
</gene>
<accession>A0ABU5KJG1</accession>
<evidence type="ECO:0000313" key="2">
    <source>
        <dbReference type="Proteomes" id="UP001292084"/>
    </source>
</evidence>